<comment type="caution">
    <text evidence="1">The sequence shown here is derived from an EMBL/GenBank/DDBJ whole genome shotgun (WGS) entry which is preliminary data.</text>
</comment>
<reference evidence="1 2" key="1">
    <citation type="submission" date="2019-12" db="EMBL/GenBank/DDBJ databases">
        <title>Genomic-based taxomic classification of the family Erythrobacteraceae.</title>
        <authorList>
            <person name="Xu L."/>
        </authorList>
    </citation>
    <scope>NUCLEOTIDE SEQUENCE [LARGE SCALE GENOMIC DNA]</scope>
    <source>
        <strain evidence="1 2">M0322</strain>
    </source>
</reference>
<proteinExistence type="predicted"/>
<dbReference type="Proteomes" id="UP000466966">
    <property type="component" value="Unassembled WGS sequence"/>
</dbReference>
<gene>
    <name evidence="1" type="ORF">GRI99_15900</name>
</gene>
<dbReference type="OrthoDB" id="7429212at2"/>
<protein>
    <submittedName>
        <fullName evidence="1">Uncharacterized protein</fullName>
    </submittedName>
</protein>
<accession>A0A844Z0S3</accession>
<sequence>MAAKIRKPGHWRERDLRRALLVARQAGLGNYRVDIAPDGTISIMVIEGKAGARR</sequence>
<keyword evidence="2" id="KW-1185">Reference proteome</keyword>
<dbReference type="EMBL" id="WTYV01000007">
    <property type="protein sequence ID" value="MXO73112.1"/>
    <property type="molecule type" value="Genomic_DNA"/>
</dbReference>
<organism evidence="1 2">
    <name type="scientific">Alteraurantiacibacter buctensis</name>
    <dbReference type="NCBI Taxonomy" id="1503981"/>
    <lineage>
        <taxon>Bacteria</taxon>
        <taxon>Pseudomonadati</taxon>
        <taxon>Pseudomonadota</taxon>
        <taxon>Alphaproteobacteria</taxon>
        <taxon>Sphingomonadales</taxon>
        <taxon>Erythrobacteraceae</taxon>
        <taxon>Alteraurantiacibacter</taxon>
    </lineage>
</organism>
<evidence type="ECO:0000313" key="1">
    <source>
        <dbReference type="EMBL" id="MXO73112.1"/>
    </source>
</evidence>
<dbReference type="AlphaFoldDB" id="A0A844Z0S3"/>
<name>A0A844Z0S3_9SPHN</name>
<evidence type="ECO:0000313" key="2">
    <source>
        <dbReference type="Proteomes" id="UP000466966"/>
    </source>
</evidence>
<dbReference type="RefSeq" id="WP_160773038.1">
    <property type="nucleotide sequence ID" value="NZ_WTYV01000007.1"/>
</dbReference>